<dbReference type="InterPro" id="IPR029063">
    <property type="entry name" value="SAM-dependent_MTases_sf"/>
</dbReference>
<keyword evidence="2" id="KW-1185">Reference proteome</keyword>
<dbReference type="GO" id="GO:0008168">
    <property type="term" value="F:methyltransferase activity"/>
    <property type="evidence" value="ECO:0007669"/>
    <property type="project" value="InterPro"/>
</dbReference>
<reference evidence="1 2" key="1">
    <citation type="submission" date="2018-08" db="EMBL/GenBank/DDBJ databases">
        <title>Genome sequence of Methylocystis hirsuta CSC1, a methanotroph able to accumulate PHAs.</title>
        <authorList>
            <person name="Bordel S."/>
            <person name="Rodriguez E."/>
            <person name="Gancedo J."/>
            <person name="Munoz R."/>
        </authorList>
    </citation>
    <scope>NUCLEOTIDE SEQUENCE [LARGE SCALE GENOMIC DNA]</scope>
    <source>
        <strain evidence="1 2">CSC1</strain>
    </source>
</reference>
<name>A0A3M9XPW7_9HYPH</name>
<gene>
    <name evidence="1" type="ORF">D1O30_10020</name>
</gene>
<evidence type="ECO:0000313" key="2">
    <source>
        <dbReference type="Proteomes" id="UP000268623"/>
    </source>
</evidence>
<accession>A0A3M9XPW7</accession>
<dbReference type="InterPro" id="IPR002052">
    <property type="entry name" value="DNA_methylase_N6_adenine_CS"/>
</dbReference>
<organism evidence="1 2">
    <name type="scientific">Methylocystis hirsuta</name>
    <dbReference type="NCBI Taxonomy" id="369798"/>
    <lineage>
        <taxon>Bacteria</taxon>
        <taxon>Pseudomonadati</taxon>
        <taxon>Pseudomonadota</taxon>
        <taxon>Alphaproteobacteria</taxon>
        <taxon>Hyphomicrobiales</taxon>
        <taxon>Methylocystaceae</taxon>
        <taxon>Methylocystis</taxon>
    </lineage>
</organism>
<evidence type="ECO:0000313" key="1">
    <source>
        <dbReference type="EMBL" id="RNJ49885.1"/>
    </source>
</evidence>
<dbReference type="GO" id="GO:0032259">
    <property type="term" value="P:methylation"/>
    <property type="evidence" value="ECO:0007669"/>
    <property type="project" value="InterPro"/>
</dbReference>
<proteinExistence type="predicted"/>
<dbReference type="OrthoDB" id="337163at2"/>
<dbReference type="GO" id="GO:0003676">
    <property type="term" value="F:nucleic acid binding"/>
    <property type="evidence" value="ECO:0007669"/>
    <property type="project" value="InterPro"/>
</dbReference>
<dbReference type="RefSeq" id="WP_123175847.1">
    <property type="nucleotide sequence ID" value="NZ_QWDD01000001.1"/>
</dbReference>
<dbReference type="AlphaFoldDB" id="A0A3M9XPW7"/>
<dbReference type="SUPFAM" id="SSF53335">
    <property type="entry name" value="S-adenosyl-L-methionine-dependent methyltransferases"/>
    <property type="match status" value="1"/>
</dbReference>
<dbReference type="PROSITE" id="PS00092">
    <property type="entry name" value="N6_MTASE"/>
    <property type="match status" value="1"/>
</dbReference>
<dbReference type="Proteomes" id="UP000268623">
    <property type="component" value="Unassembled WGS sequence"/>
</dbReference>
<comment type="caution">
    <text evidence="1">The sequence shown here is derived from an EMBL/GenBank/DDBJ whole genome shotgun (WGS) entry which is preliminary data.</text>
</comment>
<protein>
    <recommendedName>
        <fullName evidence="3">Class I SAM-dependent methyltransferase</fullName>
    </recommendedName>
</protein>
<sequence length="193" mass="22068">MQWGHRIDNYVAKTGFPRSLFASEDGRVVGTWIMGNDYRVKSEYYGGYPAGYLKRVKALFPEKKKVLHLFSGKVDLNVFPGDTVDINPALNPTYVDDAQKLEIVPLKKYDLVLADPPYSVEDCEHYGTSMVKRNTVMRALQRLPEGAHVVWLDQVLPMYRKDSFALEATIGMWKSTNHRFRGVSIFKRLPASH</sequence>
<evidence type="ECO:0008006" key="3">
    <source>
        <dbReference type="Google" id="ProtNLM"/>
    </source>
</evidence>
<dbReference type="EMBL" id="QWDD01000001">
    <property type="protein sequence ID" value="RNJ49885.1"/>
    <property type="molecule type" value="Genomic_DNA"/>
</dbReference>